<dbReference type="EMBL" id="JBHSJJ010000006">
    <property type="protein sequence ID" value="MFC4872576.1"/>
    <property type="molecule type" value="Genomic_DNA"/>
</dbReference>
<dbReference type="Pfam" id="PF20205">
    <property type="entry name" value="DUF6567"/>
    <property type="match status" value="1"/>
</dbReference>
<dbReference type="PROSITE" id="PS51257">
    <property type="entry name" value="PROKAR_LIPOPROTEIN"/>
    <property type="match status" value="1"/>
</dbReference>
<dbReference type="InterPro" id="IPR046697">
    <property type="entry name" value="DUF6567"/>
</dbReference>
<sequence length="140" mass="15215">MKKLLRSLVGLIIISGILSGCVSSGMHMSSSLTNVQLSEANYRIVARSVSGEAKAGYLFGASFGVGMYAQVFGIARISGDKALYKSAMDNLWSNYEAKYGEVEGKNLALINVRYDIEALNLFVYTQPVLTIQADVIEFTN</sequence>
<reference evidence="3" key="1">
    <citation type="journal article" date="2019" name="Int. J. Syst. Evol. Microbiol.">
        <title>The Global Catalogue of Microorganisms (GCM) 10K type strain sequencing project: providing services to taxonomists for standard genome sequencing and annotation.</title>
        <authorList>
            <consortium name="The Broad Institute Genomics Platform"/>
            <consortium name="The Broad Institute Genome Sequencing Center for Infectious Disease"/>
            <person name="Wu L."/>
            <person name="Ma J."/>
        </authorList>
    </citation>
    <scope>NUCLEOTIDE SEQUENCE [LARGE SCALE GENOMIC DNA]</scope>
    <source>
        <strain evidence="3">CGMCC 4.7466</strain>
    </source>
</reference>
<proteinExistence type="predicted"/>
<evidence type="ECO:0000313" key="2">
    <source>
        <dbReference type="EMBL" id="MFC4872576.1"/>
    </source>
</evidence>
<organism evidence="2 3">
    <name type="scientific">Negadavirga shengliensis</name>
    <dbReference type="NCBI Taxonomy" id="1389218"/>
    <lineage>
        <taxon>Bacteria</taxon>
        <taxon>Pseudomonadati</taxon>
        <taxon>Bacteroidota</taxon>
        <taxon>Cytophagia</taxon>
        <taxon>Cytophagales</taxon>
        <taxon>Cyclobacteriaceae</taxon>
        <taxon>Negadavirga</taxon>
    </lineage>
</organism>
<feature type="transmembrane region" description="Helical" evidence="1">
    <location>
        <begin position="55"/>
        <end position="75"/>
    </location>
</feature>
<protein>
    <submittedName>
        <fullName evidence="2">DUF6567 family protein</fullName>
    </submittedName>
</protein>
<name>A0ABV9T218_9BACT</name>
<keyword evidence="1" id="KW-0812">Transmembrane</keyword>
<evidence type="ECO:0000313" key="3">
    <source>
        <dbReference type="Proteomes" id="UP001595818"/>
    </source>
</evidence>
<keyword evidence="1" id="KW-0472">Membrane</keyword>
<accession>A0ABV9T218</accession>
<evidence type="ECO:0000256" key="1">
    <source>
        <dbReference type="SAM" id="Phobius"/>
    </source>
</evidence>
<dbReference type="RefSeq" id="WP_377065085.1">
    <property type="nucleotide sequence ID" value="NZ_JBHSJJ010000006.1"/>
</dbReference>
<keyword evidence="3" id="KW-1185">Reference proteome</keyword>
<keyword evidence="1" id="KW-1133">Transmembrane helix</keyword>
<comment type="caution">
    <text evidence="2">The sequence shown here is derived from an EMBL/GenBank/DDBJ whole genome shotgun (WGS) entry which is preliminary data.</text>
</comment>
<gene>
    <name evidence="2" type="ORF">ACFPFU_12845</name>
</gene>
<dbReference type="Proteomes" id="UP001595818">
    <property type="component" value="Unassembled WGS sequence"/>
</dbReference>